<dbReference type="PANTHER" id="PTHR33737:SF19">
    <property type="entry name" value="BNAA10G12980D PROTEIN"/>
    <property type="match status" value="1"/>
</dbReference>
<accession>A0A218XG03</accession>
<protein>
    <submittedName>
        <fullName evidence="5 6">Uncharacterized protein LOC116201529</fullName>
    </submittedName>
</protein>
<evidence type="ECO:0000313" key="6">
    <source>
        <dbReference type="RefSeq" id="XP_031388652.1"/>
    </source>
</evidence>
<dbReference type="GeneID" id="116201529"/>
<feature type="compositionally biased region" description="Polar residues" evidence="1">
    <location>
        <begin position="738"/>
        <end position="750"/>
    </location>
</feature>
<reference evidence="4" key="3">
    <citation type="journal article" date="2020" name="Plant Biotechnol. J.">
        <title>The pomegranate (Punica granatum L.) draft genome dissects genetic divergence between soft- and hard-seeded cultivars.</title>
        <authorList>
            <person name="Luo X."/>
            <person name="Li H."/>
            <person name="Wu Z."/>
            <person name="Yao W."/>
            <person name="Zhao P."/>
            <person name="Cao D."/>
            <person name="Yu H."/>
            <person name="Li K."/>
            <person name="Poudel K."/>
            <person name="Zhao D."/>
            <person name="Zhang F."/>
            <person name="Xia X."/>
            <person name="Chen L."/>
            <person name="Wang Q."/>
            <person name="Jing D."/>
            <person name="Cao S."/>
        </authorList>
    </citation>
    <scope>NUCLEOTIDE SEQUENCE [LARGE SCALE GENOMIC DNA]</scope>
</reference>
<feature type="compositionally biased region" description="Low complexity" evidence="1">
    <location>
        <begin position="971"/>
        <end position="983"/>
    </location>
</feature>
<proteinExistence type="predicted"/>
<feature type="compositionally biased region" description="Basic and acidic residues" evidence="1">
    <location>
        <begin position="558"/>
        <end position="576"/>
    </location>
</feature>
<feature type="region of interest" description="Disordered" evidence="1">
    <location>
        <begin position="558"/>
        <end position="606"/>
    </location>
</feature>
<keyword evidence="4" id="KW-1185">Reference proteome</keyword>
<dbReference type="GO" id="GO:0008017">
    <property type="term" value="F:microtubule binding"/>
    <property type="evidence" value="ECO:0007669"/>
    <property type="project" value="InterPro"/>
</dbReference>
<feature type="compositionally biased region" description="Polar residues" evidence="1">
    <location>
        <begin position="300"/>
        <end position="313"/>
    </location>
</feature>
<dbReference type="RefSeq" id="XP_031388651.1">
    <property type="nucleotide sequence ID" value="XM_031532791.1"/>
</dbReference>
<reference evidence="2" key="2">
    <citation type="submission" date="2017-06" db="EMBL/GenBank/DDBJ databases">
        <title>The pomegranate genome and the genomics of punicalagin biosynthesis.</title>
        <authorList>
            <person name="Xu C."/>
        </authorList>
    </citation>
    <scope>NUCLEOTIDE SEQUENCE [LARGE SCALE GENOMIC DNA]</scope>
    <source>
        <tissue evidence="2">Fresh leaf</tissue>
    </source>
</reference>
<dbReference type="RefSeq" id="XP_031388652.1">
    <property type="nucleotide sequence ID" value="XM_031532792.1"/>
</dbReference>
<dbReference type="Proteomes" id="UP000515151">
    <property type="component" value="Chromosome 3"/>
</dbReference>
<dbReference type="PANTHER" id="PTHR33737">
    <property type="entry name" value="OS05G0121800 PROTEIN"/>
    <property type="match status" value="1"/>
</dbReference>
<evidence type="ECO:0000313" key="2">
    <source>
        <dbReference type="EMBL" id="OWM84155.1"/>
    </source>
</evidence>
<feature type="region of interest" description="Disordered" evidence="1">
    <location>
        <begin position="1144"/>
        <end position="1172"/>
    </location>
</feature>
<reference evidence="3" key="1">
    <citation type="journal article" date="2017" name="Plant J.">
        <title>The pomegranate (Punica granatum L.) genome and the genomics of punicalagin biosynthesis.</title>
        <authorList>
            <person name="Qin G."/>
            <person name="Xu C."/>
            <person name="Ming R."/>
            <person name="Tang H."/>
            <person name="Guyot R."/>
            <person name="Kramer E.M."/>
            <person name="Hu Y."/>
            <person name="Yi X."/>
            <person name="Qi Y."/>
            <person name="Xu X."/>
            <person name="Gao Z."/>
            <person name="Pan H."/>
            <person name="Jian J."/>
            <person name="Tian Y."/>
            <person name="Yue Z."/>
            <person name="Xu Y."/>
        </authorList>
    </citation>
    <scope>NUCLEOTIDE SEQUENCE [LARGE SCALE GENOMIC DNA]</scope>
    <source>
        <strain evidence="3">cv. Dabenzi</strain>
    </source>
</reference>
<feature type="compositionally biased region" description="Basic and acidic residues" evidence="1">
    <location>
        <begin position="1024"/>
        <end position="1040"/>
    </location>
</feature>
<gene>
    <name evidence="5 6" type="primary">LOC116201529</name>
    <name evidence="2" type="ORF">CDL15_Pgr028147</name>
</gene>
<name>A0A218XG03_PUNGR</name>
<dbReference type="OrthoDB" id="1931260at2759"/>
<reference evidence="5 6" key="4">
    <citation type="submission" date="2025-04" db="UniProtKB">
        <authorList>
            <consortium name="RefSeq"/>
        </authorList>
    </citation>
    <scope>IDENTIFICATION</scope>
    <source>
        <tissue evidence="5 6">Leaf</tissue>
    </source>
</reference>
<feature type="compositionally biased region" description="Polar residues" evidence="1">
    <location>
        <begin position="1248"/>
        <end position="1262"/>
    </location>
</feature>
<feature type="compositionally biased region" description="Polar residues" evidence="1">
    <location>
        <begin position="716"/>
        <end position="725"/>
    </location>
</feature>
<feature type="region of interest" description="Disordered" evidence="1">
    <location>
        <begin position="494"/>
        <end position="515"/>
    </location>
</feature>
<evidence type="ECO:0000313" key="4">
    <source>
        <dbReference type="Proteomes" id="UP000515151"/>
    </source>
</evidence>
<organism evidence="2 3">
    <name type="scientific">Punica granatum</name>
    <name type="common">Pomegranate</name>
    <dbReference type="NCBI Taxonomy" id="22663"/>
    <lineage>
        <taxon>Eukaryota</taxon>
        <taxon>Viridiplantae</taxon>
        <taxon>Streptophyta</taxon>
        <taxon>Embryophyta</taxon>
        <taxon>Tracheophyta</taxon>
        <taxon>Spermatophyta</taxon>
        <taxon>Magnoliopsida</taxon>
        <taxon>eudicotyledons</taxon>
        <taxon>Gunneridae</taxon>
        <taxon>Pentapetalae</taxon>
        <taxon>rosids</taxon>
        <taxon>malvids</taxon>
        <taxon>Myrtales</taxon>
        <taxon>Lythraceae</taxon>
        <taxon>Punica</taxon>
    </lineage>
</organism>
<feature type="region of interest" description="Disordered" evidence="1">
    <location>
        <begin position="1212"/>
        <end position="1262"/>
    </location>
</feature>
<dbReference type="InterPro" id="IPR045882">
    <property type="entry name" value="GPT1/2"/>
</dbReference>
<feature type="region of interest" description="Disordered" evidence="1">
    <location>
        <begin position="178"/>
        <end position="332"/>
    </location>
</feature>
<feature type="region of interest" description="Disordered" evidence="1">
    <location>
        <begin position="348"/>
        <end position="377"/>
    </location>
</feature>
<dbReference type="Proteomes" id="UP000197138">
    <property type="component" value="Unassembled WGS sequence"/>
</dbReference>
<feature type="region of interest" description="Disordered" evidence="1">
    <location>
        <begin position="35"/>
        <end position="82"/>
    </location>
</feature>
<feature type="compositionally biased region" description="Basic and acidic residues" evidence="1">
    <location>
        <begin position="1151"/>
        <end position="1172"/>
    </location>
</feature>
<dbReference type="AlphaFoldDB" id="A0A218XG03"/>
<evidence type="ECO:0000313" key="5">
    <source>
        <dbReference type="RefSeq" id="XP_031388651.1"/>
    </source>
</evidence>
<evidence type="ECO:0000256" key="1">
    <source>
        <dbReference type="SAM" id="MobiDB-lite"/>
    </source>
</evidence>
<feature type="region of interest" description="Disordered" evidence="1">
    <location>
        <begin position="968"/>
        <end position="1040"/>
    </location>
</feature>
<feature type="compositionally biased region" description="Polar residues" evidence="1">
    <location>
        <begin position="505"/>
        <end position="515"/>
    </location>
</feature>
<dbReference type="EMBL" id="MTKT01001774">
    <property type="protein sequence ID" value="OWM84155.1"/>
    <property type="molecule type" value="Genomic_DNA"/>
</dbReference>
<feature type="compositionally biased region" description="Polar residues" evidence="1">
    <location>
        <begin position="348"/>
        <end position="357"/>
    </location>
</feature>
<evidence type="ECO:0000313" key="3">
    <source>
        <dbReference type="Proteomes" id="UP000197138"/>
    </source>
</evidence>
<sequence length="1262" mass="136492">MDAELSLIEFSAEDDSLLQQIPNDDACSVYSSSSFSPLCPIRPPKPSPSGSMGVEDCERSGSSSCRESVDKENINLNKPEMPKLSIEPQQMKRKKKGGGYNLRKSLAWDRAFFTEEGVLDPAELSMLSGHLNILGGEKLPVIHEEGRESLPGISEQQTDSKGLLALEEKLFKDLPVKATSESKKVVGPSPRRHNGLPKINGPITTPAKQTVLSAQDINRSGSKRSGCPRAVPLSSIKRPATINTTTRGAAKELKVAGTLVAKEESRPKHSTSKSSMTSGHLKHTQPTRSAVAKMNAKVQGPSSSTKTVASSAISGPGRKSSASKSTLPQAKRNVGKVAVKFSSSTHVKTTSVGSEAQGNPPFRHVPNGQSVESSKMGVPLSENCRKLDGYMPNMPIQTAKPSGLRMPSPSMGFFGQPKASASRNLVNKYIQPSNIPRPTSASLKNAHDIWPPQGNNQVQQLVNDHLSGNPRKGFHAANSLGTSHEKQELNVGSYSMKSKDPKPQNGLTDEISSNQQDMHDIHRDVGEKVAKLVESCEPQKQLPLDNKLSDVSFEARDKDVDRRADDGEVKLSEKKSPLSTEPSGQLSIEEDNKLSNISSEEKDEDVGRRVDFQKYCHDGIVLQTEDVSMANMEEHSISSNETHGRFFSRYQSAKAIFSDDQNTTTGVNQNESFDQLQTCGGAENADSAANCKEDTACEAEISCGTSVGKSKENADNDSAGSQDGSRISHADDAENPLQDENLTISCPSEGNKFVTSSKDVAGNVTKEPETLGCQNVHHSLSASMQPLIGSQDSYTDDVHVRNDIQLCEGANDLDEELLLRVSEGQSIGATMATDSDSSHACLLDTFSKTKMAAEYSISLLPSSVKNEDGLQIGDLTEHEHVEGNQNIYQDISSPTSGTNELCFDETLIGYSKEERDSDKRNMTIVRPETVDSGLMETDNFRTPLEGQYAGLVERGVNGANVMSLQMEVEQPNPSDNSSLSDSAAKNESVAASDLVEQSGEHPHPQHCLVEDDLPLDKGVSADHNSSHKPYEKSLDNGSCESKDTKCISFVGAEPDHYSALDVVDEKAENDNLEDLLSDFVVHENNPSHLSTTPEVDASLGVIEEGILWSQAIANGKETCPLTRPDDLKSSKSHVEVDLLLDHSNPNSRLQHHSESTIHSTEHSDGTLPQERCENNQKQNGLLIKPPPNVPPFSDEWLAALEAAGEEILTMKSGAVQNSPPDKTVPELGPWSPVKKKHNQGIGPFDCTKFTNTTANIPDPGSQ</sequence>
<feature type="compositionally biased region" description="Polar residues" evidence="1">
    <location>
        <begin position="202"/>
        <end position="220"/>
    </location>
</feature>
<feature type="region of interest" description="Disordered" evidence="1">
    <location>
        <begin position="706"/>
        <end position="750"/>
    </location>
</feature>
<feature type="compositionally biased region" description="Polar residues" evidence="1">
    <location>
        <begin position="577"/>
        <end position="586"/>
    </location>
</feature>